<proteinExistence type="predicted"/>
<name>A0A917BPW0_9HYPH</name>
<accession>A0A917BPW0</accession>
<feature type="chain" id="PRO_5036988171" description="Secreted protein" evidence="1">
    <location>
        <begin position="25"/>
        <end position="99"/>
    </location>
</feature>
<evidence type="ECO:0000313" key="2">
    <source>
        <dbReference type="EMBL" id="GGF52744.1"/>
    </source>
</evidence>
<evidence type="ECO:0000313" key="3">
    <source>
        <dbReference type="Proteomes" id="UP000606044"/>
    </source>
</evidence>
<gene>
    <name evidence="2" type="ORF">GCM10007301_10300</name>
</gene>
<keyword evidence="1" id="KW-0732">Signal</keyword>
<dbReference type="RefSeq" id="WP_188575993.1">
    <property type="nucleotide sequence ID" value="NZ_BMCT01000001.1"/>
</dbReference>
<comment type="caution">
    <text evidence="2">The sequence shown here is derived from an EMBL/GenBank/DDBJ whole genome shotgun (WGS) entry which is preliminary data.</text>
</comment>
<reference evidence="2" key="2">
    <citation type="submission" date="2020-09" db="EMBL/GenBank/DDBJ databases">
        <authorList>
            <person name="Sun Q."/>
            <person name="Sedlacek I."/>
        </authorList>
    </citation>
    <scope>NUCLEOTIDE SEQUENCE</scope>
    <source>
        <strain evidence="2">CCM 7897</strain>
    </source>
</reference>
<dbReference type="AlphaFoldDB" id="A0A917BPW0"/>
<feature type="signal peptide" evidence="1">
    <location>
        <begin position="1"/>
        <end position="24"/>
    </location>
</feature>
<reference evidence="2" key="1">
    <citation type="journal article" date="2014" name="Int. J. Syst. Evol. Microbiol.">
        <title>Complete genome sequence of Corynebacterium casei LMG S-19264T (=DSM 44701T), isolated from a smear-ripened cheese.</title>
        <authorList>
            <consortium name="US DOE Joint Genome Institute (JGI-PGF)"/>
            <person name="Walter F."/>
            <person name="Albersmeier A."/>
            <person name="Kalinowski J."/>
            <person name="Ruckert C."/>
        </authorList>
    </citation>
    <scope>NUCLEOTIDE SEQUENCE</scope>
    <source>
        <strain evidence="2">CCM 7897</strain>
    </source>
</reference>
<dbReference type="Proteomes" id="UP000606044">
    <property type="component" value="Unassembled WGS sequence"/>
</dbReference>
<evidence type="ECO:0000256" key="1">
    <source>
        <dbReference type="SAM" id="SignalP"/>
    </source>
</evidence>
<evidence type="ECO:0008006" key="4">
    <source>
        <dbReference type="Google" id="ProtNLM"/>
    </source>
</evidence>
<dbReference type="EMBL" id="BMCT01000001">
    <property type="protein sequence ID" value="GGF52744.1"/>
    <property type="molecule type" value="Genomic_DNA"/>
</dbReference>
<organism evidence="2 3">
    <name type="scientific">Azorhizobium oxalatiphilum</name>
    <dbReference type="NCBI Taxonomy" id="980631"/>
    <lineage>
        <taxon>Bacteria</taxon>
        <taxon>Pseudomonadati</taxon>
        <taxon>Pseudomonadota</taxon>
        <taxon>Alphaproteobacteria</taxon>
        <taxon>Hyphomicrobiales</taxon>
        <taxon>Xanthobacteraceae</taxon>
        <taxon>Azorhizobium</taxon>
    </lineage>
</organism>
<protein>
    <recommendedName>
        <fullName evidence="4">Secreted protein</fullName>
    </recommendedName>
</protein>
<sequence>MKSAIVCAAALLGALTLGTVSASAASPISPPATSASAGSLVEQAAWVCGPNRCNWVTGRPRGPVPPWARGWGPPRRANCYWVRQSRPGPDRWVQVCGRR</sequence>
<keyword evidence="3" id="KW-1185">Reference proteome</keyword>